<reference evidence="1 2" key="1">
    <citation type="submission" date="2011-08" db="EMBL/GenBank/DDBJ databases">
        <authorList>
            <person name="Weinstock G."/>
            <person name="Sodergren E."/>
            <person name="Clifton S."/>
            <person name="Fulton L."/>
            <person name="Fulton B."/>
            <person name="Courtney L."/>
            <person name="Fronick C."/>
            <person name="Harrison M."/>
            <person name="Strong C."/>
            <person name="Farmer C."/>
            <person name="Delahaunty K."/>
            <person name="Markovic C."/>
            <person name="Hall O."/>
            <person name="Minx P."/>
            <person name="Tomlinson C."/>
            <person name="Mitreva M."/>
            <person name="Hou S."/>
            <person name="Chen J."/>
            <person name="Wollam A."/>
            <person name="Pepin K.H."/>
            <person name="Johnson M."/>
            <person name="Bhonagiri V."/>
            <person name="Zhang X."/>
            <person name="Suruliraj S."/>
            <person name="Warren W."/>
            <person name="Chinwalla A."/>
            <person name="Mardis E.R."/>
            <person name="Wilson R.K."/>
        </authorList>
    </citation>
    <scope>NUCLEOTIDE SEQUENCE [LARGE SCALE GENOMIC DNA]</scope>
    <source>
        <strain evidence="1 2">ATCC 33091</strain>
    </source>
</reference>
<comment type="caution">
    <text evidence="1">The sequence shown here is derived from an EMBL/GenBank/DDBJ whole genome shotgun (WGS) entry which is preliminary data.</text>
</comment>
<dbReference type="EMBL" id="AGCN01000016">
    <property type="protein sequence ID" value="EHN61993.1"/>
    <property type="molecule type" value="Genomic_DNA"/>
</dbReference>
<organism evidence="1 2">
    <name type="scientific">Listeria innocua ATCC 33091</name>
    <dbReference type="NCBI Taxonomy" id="1002366"/>
    <lineage>
        <taxon>Bacteria</taxon>
        <taxon>Bacillati</taxon>
        <taxon>Bacillota</taxon>
        <taxon>Bacilli</taxon>
        <taxon>Bacillales</taxon>
        <taxon>Listeriaceae</taxon>
        <taxon>Listeria</taxon>
    </lineage>
</organism>
<proteinExistence type="predicted"/>
<dbReference type="AlphaFoldDB" id="A0AB72ZBB8"/>
<gene>
    <name evidence="1" type="ORF">HMPREF0557_00886</name>
</gene>
<evidence type="ECO:0000313" key="1">
    <source>
        <dbReference type="EMBL" id="EHN61993.1"/>
    </source>
</evidence>
<dbReference type="Proteomes" id="UP000003597">
    <property type="component" value="Unassembled WGS sequence"/>
</dbReference>
<keyword evidence="2" id="KW-1185">Reference proteome</keyword>
<protein>
    <submittedName>
        <fullName evidence="1">Uncharacterized protein</fullName>
    </submittedName>
</protein>
<sequence length="64" mass="7605">MLKIKLYQVWKRANIEIHFTKKGLRDMLRMKDMLEKNNQSRQKIIGISLTFLHSQAVSFQGSVR</sequence>
<accession>A0AB72ZBB8</accession>
<name>A0AB72ZBB8_LISIO</name>
<evidence type="ECO:0000313" key="2">
    <source>
        <dbReference type="Proteomes" id="UP000003597"/>
    </source>
</evidence>